<dbReference type="NCBIfam" id="TIGR00638">
    <property type="entry name" value="Mop"/>
    <property type="match status" value="1"/>
</dbReference>
<dbReference type="Proteomes" id="UP000236728">
    <property type="component" value="Unassembled WGS sequence"/>
</dbReference>
<name>A0A1H6C0T7_9BACT</name>
<dbReference type="RefSeq" id="WP_103934975.1">
    <property type="nucleotide sequence ID" value="NZ_FNVA01000008.1"/>
</dbReference>
<dbReference type="NCBIfam" id="TIGR01764">
    <property type="entry name" value="excise"/>
    <property type="match status" value="1"/>
</dbReference>
<dbReference type="Pfam" id="PF12728">
    <property type="entry name" value="HTH_17"/>
    <property type="match status" value="1"/>
</dbReference>
<dbReference type="InterPro" id="IPR009061">
    <property type="entry name" value="DNA-bd_dom_put_sf"/>
</dbReference>
<dbReference type="InterPro" id="IPR005116">
    <property type="entry name" value="Transp-assoc_OB_typ1"/>
</dbReference>
<dbReference type="Gene3D" id="2.40.50.100">
    <property type="match status" value="1"/>
</dbReference>
<dbReference type="GO" id="GO:0003677">
    <property type="term" value="F:DNA binding"/>
    <property type="evidence" value="ECO:0007669"/>
    <property type="project" value="InterPro"/>
</dbReference>
<keyword evidence="6" id="KW-1185">Reference proteome</keyword>
<dbReference type="CDD" id="cd04762">
    <property type="entry name" value="HTH_MerR-trunc"/>
    <property type="match status" value="1"/>
</dbReference>
<dbReference type="InterPro" id="IPR004606">
    <property type="entry name" value="Mop_domain"/>
</dbReference>
<dbReference type="PROSITE" id="PS51866">
    <property type="entry name" value="MOP"/>
    <property type="match status" value="1"/>
</dbReference>
<dbReference type="InterPro" id="IPR008995">
    <property type="entry name" value="Mo/tungstate-bd_C_term_dom"/>
</dbReference>
<evidence type="ECO:0000256" key="1">
    <source>
        <dbReference type="ARBA" id="ARBA00022505"/>
    </source>
</evidence>
<dbReference type="Pfam" id="PF03459">
    <property type="entry name" value="TOBE"/>
    <property type="match status" value="1"/>
</dbReference>
<dbReference type="InterPro" id="IPR010093">
    <property type="entry name" value="SinI_DNA-bd"/>
</dbReference>
<evidence type="ECO:0000256" key="3">
    <source>
        <dbReference type="SAM" id="MobiDB-lite"/>
    </source>
</evidence>
<proteinExistence type="predicted"/>
<evidence type="ECO:0000256" key="2">
    <source>
        <dbReference type="PROSITE-ProRule" id="PRU01213"/>
    </source>
</evidence>
<dbReference type="EMBL" id="FNVA01000008">
    <property type="protein sequence ID" value="SEG66532.1"/>
    <property type="molecule type" value="Genomic_DNA"/>
</dbReference>
<dbReference type="GO" id="GO:0015689">
    <property type="term" value="P:molybdate ion transport"/>
    <property type="evidence" value="ECO:0007669"/>
    <property type="project" value="InterPro"/>
</dbReference>
<dbReference type="SUPFAM" id="SSF50331">
    <property type="entry name" value="MOP-like"/>
    <property type="match status" value="1"/>
</dbReference>
<dbReference type="OrthoDB" id="3393149at2"/>
<feature type="region of interest" description="Disordered" evidence="3">
    <location>
        <begin position="31"/>
        <end position="63"/>
    </location>
</feature>
<dbReference type="Gene3D" id="1.10.1660.10">
    <property type="match status" value="1"/>
</dbReference>
<feature type="domain" description="Mop" evidence="4">
    <location>
        <begin position="65"/>
        <end position="130"/>
    </location>
</feature>
<reference evidence="5 6" key="1">
    <citation type="submission" date="2016-10" db="EMBL/GenBank/DDBJ databases">
        <authorList>
            <person name="de Groot N.N."/>
        </authorList>
    </citation>
    <scope>NUCLEOTIDE SEQUENCE [LARGE SCALE GENOMIC DNA]</scope>
    <source>
        <strain evidence="5 6">DSM 22489</strain>
    </source>
</reference>
<protein>
    <submittedName>
        <fullName evidence="5">Molybdenum-pterin binding domain-containing protein</fullName>
    </submittedName>
</protein>
<accession>A0A1H6C0T7</accession>
<evidence type="ECO:0000259" key="4">
    <source>
        <dbReference type="PROSITE" id="PS51866"/>
    </source>
</evidence>
<dbReference type="AlphaFoldDB" id="A0A1H6C0T7"/>
<dbReference type="SUPFAM" id="SSF46955">
    <property type="entry name" value="Putative DNA-binding domain"/>
    <property type="match status" value="1"/>
</dbReference>
<dbReference type="InterPro" id="IPR041657">
    <property type="entry name" value="HTH_17"/>
</dbReference>
<organism evidence="5 6">
    <name type="scientific">Bryocella elongata</name>
    <dbReference type="NCBI Taxonomy" id="863522"/>
    <lineage>
        <taxon>Bacteria</taxon>
        <taxon>Pseudomonadati</taxon>
        <taxon>Acidobacteriota</taxon>
        <taxon>Terriglobia</taxon>
        <taxon>Terriglobales</taxon>
        <taxon>Acidobacteriaceae</taxon>
        <taxon>Bryocella</taxon>
    </lineage>
</organism>
<gene>
    <name evidence="5" type="ORF">SAMN05421819_4136</name>
</gene>
<evidence type="ECO:0000313" key="5">
    <source>
        <dbReference type="EMBL" id="SEG66532.1"/>
    </source>
</evidence>
<evidence type="ECO:0000313" key="6">
    <source>
        <dbReference type="Proteomes" id="UP000236728"/>
    </source>
</evidence>
<feature type="compositionally biased region" description="Basic and acidic residues" evidence="3">
    <location>
        <begin position="51"/>
        <end position="63"/>
    </location>
</feature>
<sequence>MLKPREAATALGVSYPTLKQWILSGKLHTVKTPGGHHRIPESALKPLTQSRSEEPARTSRERYRSISGRNQLVGRIAEVKISGLLAKVVLDIGDQRVTAIITADAAREMQLRRGQTAAALVKATEVMIERV</sequence>
<keyword evidence="1 2" id="KW-0500">Molybdenum</keyword>